<dbReference type="InterPro" id="IPR051796">
    <property type="entry name" value="ISF_SsuE-like"/>
</dbReference>
<keyword evidence="1" id="KW-0285">Flavoprotein</keyword>
<reference evidence="4" key="1">
    <citation type="journal article" date="2014" name="Front. Microbiol.">
        <title>High frequency of phylogenetically diverse reductive dehalogenase-homologous genes in deep subseafloor sedimentary metagenomes.</title>
        <authorList>
            <person name="Kawai M."/>
            <person name="Futagami T."/>
            <person name="Toyoda A."/>
            <person name="Takaki Y."/>
            <person name="Nishi S."/>
            <person name="Hori S."/>
            <person name="Arai W."/>
            <person name="Tsubouchi T."/>
            <person name="Morono Y."/>
            <person name="Uchiyama I."/>
            <person name="Ito T."/>
            <person name="Fujiyama A."/>
            <person name="Inagaki F."/>
            <person name="Takami H."/>
        </authorList>
    </citation>
    <scope>NUCLEOTIDE SEQUENCE</scope>
    <source>
        <strain evidence="4">Expedition CK06-06</strain>
    </source>
</reference>
<comment type="caution">
    <text evidence="4">The sequence shown here is derived from an EMBL/GenBank/DDBJ whole genome shotgun (WGS) entry which is preliminary data.</text>
</comment>
<dbReference type="InterPro" id="IPR005025">
    <property type="entry name" value="FMN_Rdtase-like_dom"/>
</dbReference>
<proteinExistence type="predicted"/>
<gene>
    <name evidence="4" type="ORF">S06H3_63169</name>
</gene>
<dbReference type="Pfam" id="PF03358">
    <property type="entry name" value="FMN_red"/>
    <property type="match status" value="1"/>
</dbReference>
<feature type="non-terminal residue" evidence="4">
    <location>
        <position position="140"/>
    </location>
</feature>
<dbReference type="GO" id="GO:0016491">
    <property type="term" value="F:oxidoreductase activity"/>
    <property type="evidence" value="ECO:0007669"/>
    <property type="project" value="InterPro"/>
</dbReference>
<keyword evidence="2" id="KW-0288">FMN</keyword>
<dbReference type="Gene3D" id="3.40.50.360">
    <property type="match status" value="1"/>
</dbReference>
<protein>
    <recommendedName>
        <fullName evidence="3">NADPH-dependent FMN reductase-like domain-containing protein</fullName>
    </recommendedName>
</protein>
<sequence>MNGSKSVEIKVLGISTSPRIKLAGESNSKMILKRVLDQLQKKGAKTKLIDLSELRIFHCGGHYSLGPRECYYPCRRMEEEPSDQMLQVYEAIFKSDIVIFATPIRWGNYCALMQCLIERMNCIENMDSVFGVKILKNKVA</sequence>
<dbReference type="PANTHER" id="PTHR43278">
    <property type="entry name" value="NAD(P)H-DEPENDENT FMN-CONTAINING OXIDOREDUCTASE YWQN-RELATED"/>
    <property type="match status" value="1"/>
</dbReference>
<accession>X1PE32</accession>
<evidence type="ECO:0000259" key="3">
    <source>
        <dbReference type="Pfam" id="PF03358"/>
    </source>
</evidence>
<evidence type="ECO:0000256" key="1">
    <source>
        <dbReference type="ARBA" id="ARBA00022630"/>
    </source>
</evidence>
<organism evidence="4">
    <name type="scientific">marine sediment metagenome</name>
    <dbReference type="NCBI Taxonomy" id="412755"/>
    <lineage>
        <taxon>unclassified sequences</taxon>
        <taxon>metagenomes</taxon>
        <taxon>ecological metagenomes</taxon>
    </lineage>
</organism>
<name>X1PE32_9ZZZZ</name>
<feature type="domain" description="NADPH-dependent FMN reductase-like" evidence="3">
    <location>
        <begin position="9"/>
        <end position="131"/>
    </location>
</feature>
<dbReference type="InterPro" id="IPR029039">
    <property type="entry name" value="Flavoprotein-like_sf"/>
</dbReference>
<dbReference type="SUPFAM" id="SSF52218">
    <property type="entry name" value="Flavoproteins"/>
    <property type="match status" value="1"/>
</dbReference>
<evidence type="ECO:0000313" key="4">
    <source>
        <dbReference type="EMBL" id="GAI54547.1"/>
    </source>
</evidence>
<dbReference type="AlphaFoldDB" id="X1PE32"/>
<dbReference type="EMBL" id="BARV01041844">
    <property type="protein sequence ID" value="GAI54547.1"/>
    <property type="molecule type" value="Genomic_DNA"/>
</dbReference>
<dbReference type="PANTHER" id="PTHR43278:SF2">
    <property type="entry name" value="IRON-SULFUR FLAVOPROTEIN"/>
    <property type="match status" value="1"/>
</dbReference>
<evidence type="ECO:0000256" key="2">
    <source>
        <dbReference type="ARBA" id="ARBA00022643"/>
    </source>
</evidence>